<comment type="similarity">
    <text evidence="2">Belongs to the AB hydrolase superfamily. Lipase family. Class 3 subfamily.</text>
</comment>
<dbReference type="InterPro" id="IPR051218">
    <property type="entry name" value="Sec_MonoDiacylglyc_Lipase"/>
</dbReference>
<accession>A0A067QDB3</accession>
<dbReference type="OrthoDB" id="438440at2759"/>
<dbReference type="InParanoid" id="A0A067QDB3"/>
<proteinExistence type="inferred from homology"/>
<dbReference type="Pfam" id="PF01764">
    <property type="entry name" value="Lipase_3"/>
    <property type="match status" value="1"/>
</dbReference>
<reference evidence="8" key="1">
    <citation type="journal article" date="2014" name="Proc. Natl. Acad. Sci. U.S.A.">
        <title>Extensive sampling of basidiomycete genomes demonstrates inadequacy of the white-rot/brown-rot paradigm for wood decay fungi.</title>
        <authorList>
            <person name="Riley R."/>
            <person name="Salamov A.A."/>
            <person name="Brown D.W."/>
            <person name="Nagy L.G."/>
            <person name="Floudas D."/>
            <person name="Held B.W."/>
            <person name="Levasseur A."/>
            <person name="Lombard V."/>
            <person name="Morin E."/>
            <person name="Otillar R."/>
            <person name="Lindquist E.A."/>
            <person name="Sun H."/>
            <person name="LaButti K.M."/>
            <person name="Schmutz J."/>
            <person name="Jabbour D."/>
            <person name="Luo H."/>
            <person name="Baker S.E."/>
            <person name="Pisabarro A.G."/>
            <person name="Walton J.D."/>
            <person name="Blanchette R.A."/>
            <person name="Henrissat B."/>
            <person name="Martin F."/>
            <person name="Cullen D."/>
            <person name="Hibbett D.S."/>
            <person name="Grigoriev I.V."/>
        </authorList>
    </citation>
    <scope>NUCLEOTIDE SEQUENCE [LARGE SCALE GENOMIC DNA]</scope>
    <source>
        <strain evidence="8">MUCL 33604</strain>
    </source>
</reference>
<evidence type="ECO:0000256" key="4">
    <source>
        <dbReference type="ARBA" id="ARBA00048461"/>
    </source>
</evidence>
<dbReference type="SUPFAM" id="SSF53474">
    <property type="entry name" value="alpha/beta-Hydrolases"/>
    <property type="match status" value="1"/>
</dbReference>
<dbReference type="PANTHER" id="PTHR45856">
    <property type="entry name" value="ALPHA/BETA-HYDROLASES SUPERFAMILY PROTEIN"/>
    <property type="match status" value="1"/>
</dbReference>
<feature type="domain" description="Fungal lipase-type" evidence="6">
    <location>
        <begin position="89"/>
        <end position="226"/>
    </location>
</feature>
<dbReference type="GO" id="GO:0006629">
    <property type="term" value="P:lipid metabolic process"/>
    <property type="evidence" value="ECO:0007669"/>
    <property type="project" value="InterPro"/>
</dbReference>
<dbReference type="PANTHER" id="PTHR45856:SF11">
    <property type="entry name" value="FUNGAL LIPASE-LIKE DOMAIN-CONTAINING PROTEIN"/>
    <property type="match status" value="1"/>
</dbReference>
<dbReference type="EMBL" id="KL197712">
    <property type="protein sequence ID" value="KDQ61472.1"/>
    <property type="molecule type" value="Genomic_DNA"/>
</dbReference>
<name>A0A067QDB3_9AGAM</name>
<evidence type="ECO:0000313" key="8">
    <source>
        <dbReference type="Proteomes" id="UP000027265"/>
    </source>
</evidence>
<evidence type="ECO:0000256" key="2">
    <source>
        <dbReference type="ARBA" id="ARBA00043996"/>
    </source>
</evidence>
<dbReference type="AlphaFoldDB" id="A0A067QDB3"/>
<evidence type="ECO:0000256" key="5">
    <source>
        <dbReference type="SAM" id="SignalP"/>
    </source>
</evidence>
<gene>
    <name evidence="7" type="ORF">JAAARDRAFT_150196</name>
</gene>
<keyword evidence="8" id="KW-1185">Reference proteome</keyword>
<dbReference type="HOGENOM" id="CLU_032957_1_1_1"/>
<evidence type="ECO:0000256" key="3">
    <source>
        <dbReference type="ARBA" id="ARBA00047591"/>
    </source>
</evidence>
<feature type="chain" id="PRO_5001643935" description="Fungal lipase-type domain-containing protein" evidence="5">
    <location>
        <begin position="19"/>
        <end position="289"/>
    </location>
</feature>
<dbReference type="InterPro" id="IPR002921">
    <property type="entry name" value="Fungal_lipase-type"/>
</dbReference>
<comment type="catalytic activity">
    <reaction evidence="3">
        <text>a diacylglycerol + H2O = a monoacylglycerol + a fatty acid + H(+)</text>
        <dbReference type="Rhea" id="RHEA:32731"/>
        <dbReference type="ChEBI" id="CHEBI:15377"/>
        <dbReference type="ChEBI" id="CHEBI:15378"/>
        <dbReference type="ChEBI" id="CHEBI:17408"/>
        <dbReference type="ChEBI" id="CHEBI:18035"/>
        <dbReference type="ChEBI" id="CHEBI:28868"/>
    </reaction>
</comment>
<dbReference type="Proteomes" id="UP000027265">
    <property type="component" value="Unassembled WGS sequence"/>
</dbReference>
<keyword evidence="1" id="KW-1015">Disulfide bond</keyword>
<keyword evidence="5" id="KW-0732">Signal</keyword>
<feature type="signal peptide" evidence="5">
    <location>
        <begin position="1"/>
        <end position="18"/>
    </location>
</feature>
<comment type="catalytic activity">
    <reaction evidence="4">
        <text>a monoacylglycerol + H2O = glycerol + a fatty acid + H(+)</text>
        <dbReference type="Rhea" id="RHEA:15245"/>
        <dbReference type="ChEBI" id="CHEBI:15377"/>
        <dbReference type="ChEBI" id="CHEBI:15378"/>
        <dbReference type="ChEBI" id="CHEBI:17408"/>
        <dbReference type="ChEBI" id="CHEBI:17754"/>
        <dbReference type="ChEBI" id="CHEBI:28868"/>
    </reaction>
</comment>
<sequence>MLLSRLLVSLVLVFGVASIPLTEPVSQLEKRSISTSLYDDFIWYFQYAASSYSIVCLWPNGNTLVTGFNDLLTDTNGFVARDDTRKEVIVALRGSSSLTDFVTDAEILLVNLYAPGLTPPAGAQVHYGFITAWNAVASNVISIVEEQLQSHPGYSIVTTGHSLGGALSSLAAVTLQANFPSTPIRMYTYGQPRTGNPTYANYVNTQFGSSAYRVVHRYDGVPTMLPQALGYQHHGIEYWQNPDPASPSTVKQCAASGEDPTCSDSIPSAGIDVDHTIYFGILAITPFCT</sequence>
<dbReference type="Gene3D" id="3.40.50.1820">
    <property type="entry name" value="alpha/beta hydrolase"/>
    <property type="match status" value="1"/>
</dbReference>
<evidence type="ECO:0000256" key="1">
    <source>
        <dbReference type="ARBA" id="ARBA00023157"/>
    </source>
</evidence>
<dbReference type="InterPro" id="IPR029058">
    <property type="entry name" value="AB_hydrolase_fold"/>
</dbReference>
<organism evidence="7 8">
    <name type="scientific">Jaapia argillacea MUCL 33604</name>
    <dbReference type="NCBI Taxonomy" id="933084"/>
    <lineage>
        <taxon>Eukaryota</taxon>
        <taxon>Fungi</taxon>
        <taxon>Dikarya</taxon>
        <taxon>Basidiomycota</taxon>
        <taxon>Agaricomycotina</taxon>
        <taxon>Agaricomycetes</taxon>
        <taxon>Agaricomycetidae</taxon>
        <taxon>Jaapiales</taxon>
        <taxon>Jaapiaceae</taxon>
        <taxon>Jaapia</taxon>
    </lineage>
</organism>
<evidence type="ECO:0000313" key="7">
    <source>
        <dbReference type="EMBL" id="KDQ61472.1"/>
    </source>
</evidence>
<evidence type="ECO:0000259" key="6">
    <source>
        <dbReference type="Pfam" id="PF01764"/>
    </source>
</evidence>
<protein>
    <recommendedName>
        <fullName evidence="6">Fungal lipase-type domain-containing protein</fullName>
    </recommendedName>
</protein>
<dbReference type="CDD" id="cd00519">
    <property type="entry name" value="Lipase_3"/>
    <property type="match status" value="1"/>
</dbReference>